<evidence type="ECO:0000313" key="4">
    <source>
        <dbReference type="Proteomes" id="UP001222800"/>
    </source>
</evidence>
<dbReference type="InterPro" id="IPR027954">
    <property type="entry name" value="Transcobalamin-like_C"/>
</dbReference>
<sequence>MKMKKFITPVLAASLAFGGFAISANAQDNIANLTLDDGRDFSVVNEIGHVEEIRAIGASADWQTKIEIPDTENIKWTTSDDKIAEVMGAGDIAYVNLVGEGEATITVTYNKKTVTSKIVVERKGEAKNKIANITVGVDENQDGMIQDNEKYIKGGEIELFSLKDELGMSDADVADVLKKDPTALHALLQALEIQNDEEGISDGYDYVKEQIKEGKLSIESEGSYIRVLLGTENNYTKGWQYKINDKKQDRTASIYKLNEGDTVKFEFSKFEW</sequence>
<dbReference type="InterPro" id="IPR008964">
    <property type="entry name" value="Invasin/intimin_cell_adhesion"/>
</dbReference>
<dbReference type="Gene3D" id="2.170.130.30">
    <property type="match status" value="1"/>
</dbReference>
<protein>
    <submittedName>
        <fullName evidence="3">DUF4430 domain-containing protein</fullName>
    </submittedName>
</protein>
<evidence type="ECO:0000259" key="2">
    <source>
        <dbReference type="Pfam" id="PF14478"/>
    </source>
</evidence>
<dbReference type="Proteomes" id="UP001222800">
    <property type="component" value="Chromosome"/>
</dbReference>
<name>A0ABY8ECQ7_9FIRM</name>
<feature type="chain" id="PRO_5046408619" evidence="1">
    <location>
        <begin position="27"/>
        <end position="272"/>
    </location>
</feature>
<dbReference type="SUPFAM" id="SSF49373">
    <property type="entry name" value="Invasin/intimin cell-adhesion fragments"/>
    <property type="match status" value="1"/>
</dbReference>
<proteinExistence type="predicted"/>
<dbReference type="Gene3D" id="2.60.40.1080">
    <property type="match status" value="1"/>
</dbReference>
<evidence type="ECO:0000256" key="1">
    <source>
        <dbReference type="SAM" id="SignalP"/>
    </source>
</evidence>
<keyword evidence="1" id="KW-0732">Signal</keyword>
<dbReference type="EMBL" id="CP120733">
    <property type="protein sequence ID" value="WFD10706.1"/>
    <property type="molecule type" value="Genomic_DNA"/>
</dbReference>
<dbReference type="RefSeq" id="WP_277732673.1">
    <property type="nucleotide sequence ID" value="NZ_CP120733.1"/>
</dbReference>
<evidence type="ECO:0000313" key="3">
    <source>
        <dbReference type="EMBL" id="WFD10706.1"/>
    </source>
</evidence>
<keyword evidence="4" id="KW-1185">Reference proteome</keyword>
<feature type="domain" description="Transcobalamin-like C-terminal" evidence="2">
    <location>
        <begin position="216"/>
        <end position="269"/>
    </location>
</feature>
<feature type="signal peptide" evidence="1">
    <location>
        <begin position="1"/>
        <end position="26"/>
    </location>
</feature>
<organism evidence="3 4">
    <name type="scientific">Tepidibacter hydrothermalis</name>
    <dbReference type="NCBI Taxonomy" id="3036126"/>
    <lineage>
        <taxon>Bacteria</taxon>
        <taxon>Bacillati</taxon>
        <taxon>Bacillota</taxon>
        <taxon>Clostridia</taxon>
        <taxon>Peptostreptococcales</taxon>
        <taxon>Peptostreptococcaceae</taxon>
        <taxon>Tepidibacter</taxon>
    </lineage>
</organism>
<dbReference type="Pfam" id="PF14478">
    <property type="entry name" value="DUF4430"/>
    <property type="match status" value="1"/>
</dbReference>
<accession>A0ABY8ECQ7</accession>
<gene>
    <name evidence="3" type="ORF">P4S50_01135</name>
</gene>
<reference evidence="3 4" key="1">
    <citation type="submission" date="2023-03" db="EMBL/GenBank/DDBJ databases">
        <title>Complete genome sequence of Tepidibacter sp. SWIR-1, isolated from a deep-sea hydrothermal vent.</title>
        <authorList>
            <person name="Li X."/>
        </authorList>
    </citation>
    <scope>NUCLEOTIDE SEQUENCE [LARGE SCALE GENOMIC DNA]</scope>
    <source>
        <strain evidence="3 4">SWIR-1</strain>
    </source>
</reference>